<evidence type="ECO:0000313" key="2">
    <source>
        <dbReference type="EMBL" id="MBW8189409.1"/>
    </source>
</evidence>
<proteinExistence type="predicted"/>
<keyword evidence="3" id="KW-1185">Reference proteome</keyword>
<dbReference type="SUPFAM" id="SSF53850">
    <property type="entry name" value="Periplasmic binding protein-like II"/>
    <property type="match status" value="1"/>
</dbReference>
<dbReference type="Proteomes" id="UP001166251">
    <property type="component" value="Unassembled WGS sequence"/>
</dbReference>
<sequence>MSIYKKTTSAVMLVCLLMVSAWASAATIRYIPTEVPKDKYQVELVKFLLSKIDHNYDFVPTEAKSMVISRQISEIQSGNLSFAAISTNEQLERDLRPIRIPVLKGMLGHRVFIIRNGDQNRFNNIQSLSQLKQLTAGQGRFWGSTPIFEKAGIPMVKPTKYASLFYMLEGGRFDYFPRAIHEPYTEVASRPELNLTVEPNLLMVYPSAMYLFTSKENEALAQDLERAFDIAIADGSFDDWFYSHPLIENALAKVRLAERTVINVANPMLPASAPVDRKELWLDVDLANKSTSAPLDLTELQLANALH</sequence>
<evidence type="ECO:0000256" key="1">
    <source>
        <dbReference type="SAM" id="SignalP"/>
    </source>
</evidence>
<protein>
    <submittedName>
        <fullName evidence="2">Diguanylate cyclase</fullName>
    </submittedName>
</protein>
<accession>A0ABS7EAQ1</accession>
<dbReference type="RefSeq" id="WP_220102102.1">
    <property type="nucleotide sequence ID" value="NZ_JAHZSS010000001.1"/>
</dbReference>
<gene>
    <name evidence="2" type="ORF">K0504_00050</name>
</gene>
<dbReference type="EMBL" id="JAHZSS010000001">
    <property type="protein sequence ID" value="MBW8189409.1"/>
    <property type="molecule type" value="Genomic_DNA"/>
</dbReference>
<comment type="caution">
    <text evidence="2">The sequence shown here is derived from an EMBL/GenBank/DDBJ whole genome shotgun (WGS) entry which is preliminary data.</text>
</comment>
<evidence type="ECO:0000313" key="3">
    <source>
        <dbReference type="Proteomes" id="UP001166251"/>
    </source>
</evidence>
<organism evidence="2 3">
    <name type="scientific">Neiella holothuriorum</name>
    <dbReference type="NCBI Taxonomy" id="2870530"/>
    <lineage>
        <taxon>Bacteria</taxon>
        <taxon>Pseudomonadati</taxon>
        <taxon>Pseudomonadota</taxon>
        <taxon>Gammaproteobacteria</taxon>
        <taxon>Alteromonadales</taxon>
        <taxon>Echinimonadaceae</taxon>
        <taxon>Neiella</taxon>
    </lineage>
</organism>
<feature type="signal peptide" evidence="1">
    <location>
        <begin position="1"/>
        <end position="25"/>
    </location>
</feature>
<keyword evidence="1" id="KW-0732">Signal</keyword>
<reference evidence="2" key="1">
    <citation type="submission" date="2021-07" db="EMBL/GenBank/DDBJ databases">
        <title>Neiella marina sp. nov., isolated from the intestinal content of sea cucumber Apostichopus japonicus.</title>
        <authorList>
            <person name="Bai X."/>
        </authorList>
    </citation>
    <scope>NUCLEOTIDE SEQUENCE</scope>
    <source>
        <strain evidence="2">126</strain>
    </source>
</reference>
<feature type="chain" id="PRO_5045880639" evidence="1">
    <location>
        <begin position="26"/>
        <end position="307"/>
    </location>
</feature>
<name>A0ABS7EAQ1_9GAMM</name>